<reference evidence="2 3" key="1">
    <citation type="submission" date="2024-02" db="EMBL/GenBank/DDBJ databases">
        <title>A Gaetbulibacter species isolated from tidal flats and genomic insights of their niches.</title>
        <authorList>
            <person name="Ye Y."/>
        </authorList>
    </citation>
    <scope>NUCLEOTIDE SEQUENCE [LARGE SCALE GENOMIC DNA]</scope>
    <source>
        <strain evidence="2 3">KYW382</strain>
    </source>
</reference>
<evidence type="ECO:0000256" key="1">
    <source>
        <dbReference type="SAM" id="Phobius"/>
    </source>
</evidence>
<sequence length="161" mass="17896">MEFINPFAIFVAAVASLIVGFIWYNPKVFGTIWMRESGLTEERLKNGNMAVIFLLALLFAFMLALALPLLVVHQTSAMSLVNGDVTTAMPSFHAFMDDYGDSFRTFKHGALHGTLSGLFIATPILSITALFERKSYKYVLVNCGYWMVTLCIMGAIISGWH</sequence>
<dbReference type="Proteomes" id="UP001610100">
    <property type="component" value="Unassembled WGS sequence"/>
</dbReference>
<proteinExistence type="predicted"/>
<keyword evidence="1" id="KW-0472">Membrane</keyword>
<feature type="transmembrane region" description="Helical" evidence="1">
    <location>
        <begin position="47"/>
        <end position="71"/>
    </location>
</feature>
<gene>
    <name evidence="2" type="ORF">V8G58_01610</name>
</gene>
<comment type="caution">
    <text evidence="2">The sequence shown here is derived from an EMBL/GenBank/DDBJ whole genome shotgun (WGS) entry which is preliminary data.</text>
</comment>
<keyword evidence="1" id="KW-1133">Transmembrane helix</keyword>
<name>A0ABW7MUV1_9FLAO</name>
<keyword evidence="1" id="KW-0812">Transmembrane</keyword>
<organism evidence="2 3">
    <name type="scientific">Gaetbulibacter aestuarii</name>
    <dbReference type="NCBI Taxonomy" id="1502358"/>
    <lineage>
        <taxon>Bacteria</taxon>
        <taxon>Pseudomonadati</taxon>
        <taxon>Bacteroidota</taxon>
        <taxon>Flavobacteriia</taxon>
        <taxon>Flavobacteriales</taxon>
        <taxon>Flavobacteriaceae</taxon>
        <taxon>Gaetbulibacter</taxon>
    </lineage>
</organism>
<dbReference type="RefSeq" id="WP_344738975.1">
    <property type="nucleotide sequence ID" value="NZ_BAABAY010000001.1"/>
</dbReference>
<dbReference type="EMBL" id="JBAWKB010000001">
    <property type="protein sequence ID" value="MFH6770614.1"/>
    <property type="molecule type" value="Genomic_DNA"/>
</dbReference>
<evidence type="ECO:0000313" key="2">
    <source>
        <dbReference type="EMBL" id="MFH6770614.1"/>
    </source>
</evidence>
<dbReference type="InterPro" id="IPR013879">
    <property type="entry name" value="DUF1761"/>
</dbReference>
<feature type="transmembrane region" description="Helical" evidence="1">
    <location>
        <begin position="110"/>
        <end position="131"/>
    </location>
</feature>
<protein>
    <submittedName>
        <fullName evidence="2">DUF1761 domain-containing protein</fullName>
    </submittedName>
</protein>
<accession>A0ABW7MUV1</accession>
<dbReference type="Pfam" id="PF08570">
    <property type="entry name" value="DUF1761"/>
    <property type="match status" value="1"/>
</dbReference>
<keyword evidence="3" id="KW-1185">Reference proteome</keyword>
<feature type="transmembrane region" description="Helical" evidence="1">
    <location>
        <begin position="138"/>
        <end position="160"/>
    </location>
</feature>
<evidence type="ECO:0000313" key="3">
    <source>
        <dbReference type="Proteomes" id="UP001610100"/>
    </source>
</evidence>
<feature type="transmembrane region" description="Helical" evidence="1">
    <location>
        <begin position="6"/>
        <end position="26"/>
    </location>
</feature>